<evidence type="ECO:0000313" key="2">
    <source>
        <dbReference type="EMBL" id="MBC2837640.1"/>
    </source>
</evidence>
<feature type="chain" id="PRO_5032428146" description="HdeA/HdeB family protein" evidence="1">
    <location>
        <begin position="24"/>
        <end position="115"/>
    </location>
</feature>
<gene>
    <name evidence="2" type="ORF">H7F16_19160</name>
</gene>
<sequence length="115" mass="11268">MKSLTLLLGAALTSMTLATGAMAEMAVDPATLSCADFLAMDSTGMMAASDAVSMASDAMAGDAMAGDAMTDDAMAGDAMAGDAMAGDAMAGDMTAQITEACKAHPDAKVTDALAM</sequence>
<name>A0A842ICV1_9RHOB</name>
<dbReference type="Proteomes" id="UP000555411">
    <property type="component" value="Unassembled WGS sequence"/>
</dbReference>
<feature type="signal peptide" evidence="1">
    <location>
        <begin position="1"/>
        <end position="23"/>
    </location>
</feature>
<dbReference type="RefSeq" id="WP_185799255.1">
    <property type="nucleotide sequence ID" value="NZ_JACLQD010000009.1"/>
</dbReference>
<dbReference type="AlphaFoldDB" id="A0A842ICV1"/>
<evidence type="ECO:0008006" key="4">
    <source>
        <dbReference type="Google" id="ProtNLM"/>
    </source>
</evidence>
<proteinExistence type="predicted"/>
<evidence type="ECO:0000256" key="1">
    <source>
        <dbReference type="SAM" id="SignalP"/>
    </source>
</evidence>
<evidence type="ECO:0000313" key="3">
    <source>
        <dbReference type="Proteomes" id="UP000555411"/>
    </source>
</evidence>
<protein>
    <recommendedName>
        <fullName evidence="4">HdeA/HdeB family protein</fullName>
    </recommendedName>
</protein>
<accession>A0A842ICV1</accession>
<organism evidence="2 3">
    <name type="scientific">Paragemmobacter straminiformis</name>
    <dbReference type="NCBI Taxonomy" id="2045119"/>
    <lineage>
        <taxon>Bacteria</taxon>
        <taxon>Pseudomonadati</taxon>
        <taxon>Pseudomonadota</taxon>
        <taxon>Alphaproteobacteria</taxon>
        <taxon>Rhodobacterales</taxon>
        <taxon>Paracoccaceae</taxon>
        <taxon>Paragemmobacter</taxon>
    </lineage>
</organism>
<comment type="caution">
    <text evidence="2">The sequence shown here is derived from an EMBL/GenBank/DDBJ whole genome shotgun (WGS) entry which is preliminary data.</text>
</comment>
<dbReference type="EMBL" id="JACLQD010000009">
    <property type="protein sequence ID" value="MBC2837640.1"/>
    <property type="molecule type" value="Genomic_DNA"/>
</dbReference>
<reference evidence="2 3" key="1">
    <citation type="journal article" date="2017" name="Int. J. Syst. Evol. Microbiol.">
        <title>Gemmobacter straminiformis sp. nov., isolated from an artificial fountain.</title>
        <authorList>
            <person name="Kang J.Y."/>
            <person name="Kim M.J."/>
            <person name="Chun J."/>
            <person name="Son K.P."/>
            <person name="Jahng K.Y."/>
        </authorList>
    </citation>
    <scope>NUCLEOTIDE SEQUENCE [LARGE SCALE GENOMIC DNA]</scope>
    <source>
        <strain evidence="2 3">CAM-8</strain>
    </source>
</reference>
<keyword evidence="1" id="KW-0732">Signal</keyword>
<keyword evidence="3" id="KW-1185">Reference proteome</keyword>